<reference evidence="3" key="1">
    <citation type="submission" date="2018-02" db="EMBL/GenBank/DDBJ databases">
        <authorList>
            <person name="Cohen D.B."/>
            <person name="Kent A.D."/>
        </authorList>
    </citation>
    <scope>NUCLEOTIDE SEQUENCE</scope>
</reference>
<dbReference type="AlphaFoldDB" id="A0A2N9HPW7"/>
<dbReference type="Pfam" id="PF21529">
    <property type="entry name" value="GLV1-2"/>
    <property type="match status" value="1"/>
</dbReference>
<evidence type="ECO:0000313" key="3">
    <source>
        <dbReference type="EMBL" id="SPD14282.1"/>
    </source>
</evidence>
<feature type="region of interest" description="Disordered" evidence="1">
    <location>
        <begin position="36"/>
        <end position="77"/>
    </location>
</feature>
<feature type="chain" id="PRO_5014776791" description="Root meristem growth factor 9" evidence="2">
    <location>
        <begin position="25"/>
        <end position="77"/>
    </location>
</feature>
<keyword evidence="2" id="KW-0732">Signal</keyword>
<evidence type="ECO:0000256" key="1">
    <source>
        <dbReference type="SAM" id="MobiDB-lite"/>
    </source>
</evidence>
<evidence type="ECO:0008006" key="4">
    <source>
        <dbReference type="Google" id="ProtNLM"/>
    </source>
</evidence>
<protein>
    <recommendedName>
        <fullName evidence="4">Root meristem growth factor 9</fullName>
    </recommendedName>
</protein>
<name>A0A2N9HPW7_FAGSY</name>
<dbReference type="EMBL" id="OIVN01003902">
    <property type="protein sequence ID" value="SPD14282.1"/>
    <property type="molecule type" value="Genomic_DNA"/>
</dbReference>
<evidence type="ECO:0000256" key="2">
    <source>
        <dbReference type="SAM" id="SignalP"/>
    </source>
</evidence>
<accession>A0A2N9HPW7</accession>
<organism evidence="3">
    <name type="scientific">Fagus sylvatica</name>
    <name type="common">Beechnut</name>
    <dbReference type="NCBI Taxonomy" id="28930"/>
    <lineage>
        <taxon>Eukaryota</taxon>
        <taxon>Viridiplantae</taxon>
        <taxon>Streptophyta</taxon>
        <taxon>Embryophyta</taxon>
        <taxon>Tracheophyta</taxon>
        <taxon>Spermatophyta</taxon>
        <taxon>Magnoliopsida</taxon>
        <taxon>eudicotyledons</taxon>
        <taxon>Gunneridae</taxon>
        <taxon>Pentapetalae</taxon>
        <taxon>rosids</taxon>
        <taxon>fabids</taxon>
        <taxon>Fagales</taxon>
        <taxon>Fagaceae</taxon>
        <taxon>Fagus</taxon>
    </lineage>
</organism>
<dbReference type="InterPro" id="IPR049306">
    <property type="entry name" value="GLV1-2"/>
</dbReference>
<sequence length="77" mass="8513">MAICKRVLLVTFVLLCFIIITAEARSLRGMTTINEATSEAPKGSDDLFTPNQESVVDTDELVSMDYTPTKKNPPIHN</sequence>
<proteinExistence type="predicted"/>
<feature type="signal peptide" evidence="2">
    <location>
        <begin position="1"/>
        <end position="24"/>
    </location>
</feature>
<gene>
    <name evidence="3" type="ORF">FSB_LOCUS42164</name>
</gene>